<dbReference type="RefSeq" id="XP_018146181.1">
    <property type="nucleotide sequence ID" value="XM_018289807.1"/>
</dbReference>
<feature type="coiled-coil region" evidence="1">
    <location>
        <begin position="209"/>
        <end position="236"/>
    </location>
</feature>
<dbReference type="Proteomes" id="UP000078397">
    <property type="component" value="Unassembled WGS sequence"/>
</dbReference>
<organism evidence="3 4">
    <name type="scientific">Pochonia chlamydosporia 170</name>
    <dbReference type="NCBI Taxonomy" id="1380566"/>
    <lineage>
        <taxon>Eukaryota</taxon>
        <taxon>Fungi</taxon>
        <taxon>Dikarya</taxon>
        <taxon>Ascomycota</taxon>
        <taxon>Pezizomycotina</taxon>
        <taxon>Sordariomycetes</taxon>
        <taxon>Hypocreomycetidae</taxon>
        <taxon>Hypocreales</taxon>
        <taxon>Clavicipitaceae</taxon>
        <taxon>Pochonia</taxon>
    </lineage>
</organism>
<evidence type="ECO:0008006" key="5">
    <source>
        <dbReference type="Google" id="ProtNLM"/>
    </source>
</evidence>
<evidence type="ECO:0000256" key="2">
    <source>
        <dbReference type="SAM" id="MobiDB-lite"/>
    </source>
</evidence>
<dbReference type="AlphaFoldDB" id="A0A179FVK7"/>
<proteinExistence type="predicted"/>
<protein>
    <recommendedName>
        <fullName evidence="5">Fungal N-terminal domain-containing protein</fullName>
    </recommendedName>
</protein>
<dbReference type="KEGG" id="pchm:VFPPC_11698"/>
<comment type="caution">
    <text evidence="3">The sequence shown here is derived from an EMBL/GenBank/DDBJ whole genome shotgun (WGS) entry which is preliminary data.</text>
</comment>
<reference evidence="3 4" key="1">
    <citation type="journal article" date="2016" name="PLoS Pathog.">
        <title>Biosynthesis of antibiotic leucinostatins in bio-control fungus Purpureocillium lilacinum and their inhibition on phytophthora revealed by genome mining.</title>
        <authorList>
            <person name="Wang G."/>
            <person name="Liu Z."/>
            <person name="Lin R."/>
            <person name="Li E."/>
            <person name="Mao Z."/>
            <person name="Ling J."/>
            <person name="Yang Y."/>
            <person name="Yin W.B."/>
            <person name="Xie B."/>
        </authorList>
    </citation>
    <scope>NUCLEOTIDE SEQUENCE [LARGE SCALE GENOMIC DNA]</scope>
    <source>
        <strain evidence="3">170</strain>
    </source>
</reference>
<accession>A0A179FVK7</accession>
<evidence type="ECO:0000313" key="3">
    <source>
        <dbReference type="EMBL" id="OAQ69644.1"/>
    </source>
</evidence>
<feature type="compositionally biased region" description="Basic and acidic residues" evidence="2">
    <location>
        <begin position="330"/>
        <end position="344"/>
    </location>
</feature>
<dbReference type="GeneID" id="28853801"/>
<keyword evidence="1" id="KW-0175">Coiled coil</keyword>
<evidence type="ECO:0000256" key="1">
    <source>
        <dbReference type="SAM" id="Coils"/>
    </source>
</evidence>
<gene>
    <name evidence="3" type="ORF">VFPPC_11698</name>
</gene>
<evidence type="ECO:0000313" key="4">
    <source>
        <dbReference type="Proteomes" id="UP000078397"/>
    </source>
</evidence>
<feature type="region of interest" description="Disordered" evidence="2">
    <location>
        <begin position="330"/>
        <end position="352"/>
    </location>
</feature>
<name>A0A179FVK7_METCM</name>
<dbReference type="EMBL" id="LSBJ02000002">
    <property type="protein sequence ID" value="OAQ69644.1"/>
    <property type="molecule type" value="Genomic_DNA"/>
</dbReference>
<keyword evidence="4" id="KW-1185">Reference proteome</keyword>
<sequence length="352" mass="38797">MEVLSIIGFVATATPLLEQLVAMAGTLMSTNREAGFEMHAMSDELKSLIGVLESLQKQELPTNQKEDLNLLLARCAGVLDDLKKLKAEYYGNSIAWMTKGKAKITSLRKRLESCTNSATLQLQVHMMNSHPHHSHTEGEATDTPDGTYVRDVCPSDHITHASTAKNTMVGNGENDTGSGVIRTASSSASHSSCLQEALFFREVKSIDSAAAIIDNCQEIENELVVLENDHATLLAQNPSMVDSVNAAAIALRAALDKVKPVLGPYTTESGRDTAKRMMKSIRWSLQQQRIFRRHLPELHEKARNVAQHICILEKLAEDAKLLARAAAMQRQKEEEDKNEEEGFRRLTAAMGH</sequence>